<keyword evidence="1" id="KW-0472">Membrane</keyword>
<dbReference type="EMBL" id="CP037968">
    <property type="protein sequence ID" value="QYZ79825.1"/>
    <property type="molecule type" value="Genomic_DNA"/>
</dbReference>
<keyword evidence="1" id="KW-0812">Transmembrane</keyword>
<dbReference type="AlphaFoldDB" id="A0A8G1A3D5"/>
<dbReference type="Proteomes" id="UP000826709">
    <property type="component" value="Chromosome"/>
</dbReference>
<gene>
    <name evidence="3" type="ORF">E2N92_10500</name>
</gene>
<dbReference type="InterPro" id="IPR043148">
    <property type="entry name" value="TagF_C"/>
</dbReference>
<dbReference type="Pfam" id="PF02350">
    <property type="entry name" value="Epimerase_2"/>
    <property type="match status" value="1"/>
</dbReference>
<dbReference type="OrthoDB" id="112437at2157"/>
<name>A0A8G1A3D5_9EURY</name>
<feature type="transmembrane region" description="Helical" evidence="1">
    <location>
        <begin position="79"/>
        <end position="102"/>
    </location>
</feature>
<dbReference type="KEGG" id="mfk:E2N92_10500"/>
<evidence type="ECO:0000313" key="4">
    <source>
        <dbReference type="Proteomes" id="UP000826709"/>
    </source>
</evidence>
<evidence type="ECO:0000259" key="2">
    <source>
        <dbReference type="Pfam" id="PF02350"/>
    </source>
</evidence>
<feature type="domain" description="UDP-N-acetylglucosamine 2-epimerase" evidence="2">
    <location>
        <begin position="349"/>
        <end position="555"/>
    </location>
</feature>
<organism evidence="3 4">
    <name type="scientific">Methanofollis formosanus</name>
    <dbReference type="NCBI Taxonomy" id="299308"/>
    <lineage>
        <taxon>Archaea</taxon>
        <taxon>Methanobacteriati</taxon>
        <taxon>Methanobacteriota</taxon>
        <taxon>Stenosarchaea group</taxon>
        <taxon>Methanomicrobia</taxon>
        <taxon>Methanomicrobiales</taxon>
        <taxon>Methanomicrobiaceae</taxon>
        <taxon>Methanofollis</taxon>
    </lineage>
</organism>
<dbReference type="Gene3D" id="3.40.50.12580">
    <property type="match status" value="1"/>
</dbReference>
<dbReference type="RefSeq" id="WP_220681131.1">
    <property type="nucleotide sequence ID" value="NZ_CP037968.1"/>
</dbReference>
<sequence length="569" mass="65300">MTDLTKGGTVIKATEFFHDILRHELVPGKNMCELTSYNGVAFWWFADKLFYNTVVKLSKGNSFKSSYYKKVIAMFYRSVGIYADAIFDSVLTVIILIFNFIAHNINKSKSDPKNNITIVMTTQDNKWGYLDGNSCVISRKSDVFFNSIIGKLKGQVKIVGTYPINTTNIFSSFKIFLEKIFFWDVNYCPYNMYWSIDVWKEEYLAYKHFSDIWDSIKFDTISDMCNKYDLPANYVLDELDFYFHVLFPLEAKYIALIRRMIKHECPDLFLVINEYGWRERPLIVAANVERIPTLAIQHGVIHPFHRGYIYNKYEISAEGQACSPYCPIPDMTTLYGEYHKDLLTKSSSYPPDHVVVTGQPRYDILPVLMKDMPLEAIASKYCLDSNSIYILWTTQCHGLSMEENICNFNTVFSAIEGLENVNLVIKQHPGEGDEYTDLIKEYLKDYSIKVKICPRDSNTFELLCACDLVITKSSTTGLEGIALNKPLIILNLSEDPDTVDYVDQGVAIGVYDASDLKRAITQLLNDDSMLAQNRKKFIKRNLYSVDGQATERVIRCAMSMIEKKIHADG</sequence>
<keyword evidence="4" id="KW-1185">Reference proteome</keyword>
<dbReference type="SUPFAM" id="SSF53756">
    <property type="entry name" value="UDP-Glycosyltransferase/glycogen phosphorylase"/>
    <property type="match status" value="1"/>
</dbReference>
<keyword evidence="1" id="KW-1133">Transmembrane helix</keyword>
<evidence type="ECO:0000313" key="3">
    <source>
        <dbReference type="EMBL" id="QYZ79825.1"/>
    </source>
</evidence>
<accession>A0A8G1A3D5</accession>
<dbReference type="InterPro" id="IPR003331">
    <property type="entry name" value="UDP_GlcNAc_Epimerase_2_dom"/>
</dbReference>
<evidence type="ECO:0000256" key="1">
    <source>
        <dbReference type="SAM" id="Phobius"/>
    </source>
</evidence>
<reference evidence="3" key="2">
    <citation type="submission" date="2019-03" db="EMBL/GenBank/DDBJ databases">
        <authorList>
            <person name="Chen S.-C."/>
            <person name="Wu S.-Y."/>
            <person name="Lai M.-C."/>
        </authorList>
    </citation>
    <scope>NUCLEOTIDE SEQUENCE</scope>
    <source>
        <strain evidence="3">ML15</strain>
    </source>
</reference>
<reference evidence="3" key="1">
    <citation type="journal article" date="2005" name="Int. J. Syst. Evol. Microbiol.">
        <title>Methanofollis formosanus sp. nov., isolated from a fish pond.</title>
        <authorList>
            <person name="Wu S.Y."/>
            <person name="Chen S.C."/>
            <person name="Lai M.C."/>
        </authorList>
    </citation>
    <scope>NUCLEOTIDE SEQUENCE</scope>
    <source>
        <strain evidence="3">ML15</strain>
    </source>
</reference>
<protein>
    <recommendedName>
        <fullName evidence="2">UDP-N-acetylglucosamine 2-epimerase domain-containing protein</fullName>
    </recommendedName>
</protein>
<proteinExistence type="predicted"/>